<evidence type="ECO:0008006" key="3">
    <source>
        <dbReference type="Google" id="ProtNLM"/>
    </source>
</evidence>
<evidence type="ECO:0000313" key="2">
    <source>
        <dbReference type="Proteomes" id="UP000054874"/>
    </source>
</evidence>
<keyword evidence="2" id="KW-1185">Reference proteome</keyword>
<protein>
    <recommendedName>
        <fullName evidence="3">YolD-like protein</fullName>
    </recommendedName>
</protein>
<dbReference type="OrthoDB" id="361760at2"/>
<dbReference type="InterPro" id="IPR014962">
    <property type="entry name" value="YolD"/>
</dbReference>
<dbReference type="Pfam" id="PF08863">
    <property type="entry name" value="YolD"/>
    <property type="match status" value="1"/>
</dbReference>
<evidence type="ECO:0000313" key="1">
    <source>
        <dbReference type="EMBL" id="KSV57859.1"/>
    </source>
</evidence>
<proteinExistence type="predicted"/>
<comment type="caution">
    <text evidence="1">The sequence shown here is derived from an EMBL/GenBank/DDBJ whole genome shotgun (WGS) entry which is preliminary data.</text>
</comment>
<dbReference type="Proteomes" id="UP000054874">
    <property type="component" value="Unassembled WGS sequence"/>
</dbReference>
<dbReference type="EMBL" id="LNAM01000197">
    <property type="protein sequence ID" value="KSV57859.1"/>
    <property type="molecule type" value="Genomic_DNA"/>
</dbReference>
<organism evidence="1 2">
    <name type="scientific">Acetivibrio ethanolgignens</name>
    <dbReference type="NCBI Taxonomy" id="290052"/>
    <lineage>
        <taxon>Bacteria</taxon>
        <taxon>Bacillati</taxon>
        <taxon>Bacillota</taxon>
        <taxon>Clostridia</taxon>
        <taxon>Eubacteriales</taxon>
        <taxon>Oscillospiraceae</taxon>
        <taxon>Acetivibrio</taxon>
    </lineage>
</organism>
<dbReference type="AlphaFoldDB" id="A0A0V8QBU7"/>
<reference evidence="1 2" key="1">
    <citation type="submission" date="2015-11" db="EMBL/GenBank/DDBJ databases">
        <title>Butyribacter intestini gen. nov., sp. nov., a butyric acid-producing bacterium of the family Lachnospiraceae isolated from the human faeces.</title>
        <authorList>
            <person name="Zou Y."/>
            <person name="Xue W."/>
            <person name="Luo G."/>
            <person name="Lv M."/>
        </authorList>
    </citation>
    <scope>NUCLEOTIDE SEQUENCE [LARGE SCALE GENOMIC DNA]</scope>
    <source>
        <strain evidence="1 2">ACET-33324</strain>
    </source>
</reference>
<sequence>MEQSNRAKQFMPFEALKGFREALLEKERIIVPKRELSEDQKAELDYKLRQLRRMDMVTAEYFQNGEYVQLTGVVSGIDETSRVLRIVNTKIPFEAISDLQGDMFIDL</sequence>
<name>A0A0V8QBU7_9FIRM</name>
<gene>
    <name evidence="1" type="ORF">ASU35_03865</name>
</gene>
<accession>A0A0V8QBU7</accession>